<dbReference type="EMBL" id="CAXKWB010014936">
    <property type="protein sequence ID" value="CAL4112182.1"/>
    <property type="molecule type" value="Genomic_DNA"/>
</dbReference>
<comment type="subcellular location">
    <subcellularLocation>
        <location evidence="2">Cytoplasm</location>
    </subcellularLocation>
</comment>
<evidence type="ECO:0000256" key="5">
    <source>
        <dbReference type="ARBA" id="ARBA00022630"/>
    </source>
</evidence>
<reference evidence="9 10" key="1">
    <citation type="submission" date="2024-05" db="EMBL/GenBank/DDBJ databases">
        <authorList>
            <person name="Wallberg A."/>
        </authorList>
    </citation>
    <scope>NUCLEOTIDE SEQUENCE [LARGE SCALE GENOMIC DNA]</scope>
</reference>
<keyword evidence="5" id="KW-0285">Flavoprotein</keyword>
<keyword evidence="10" id="KW-1185">Reference proteome</keyword>
<dbReference type="InterPro" id="IPR036188">
    <property type="entry name" value="FAD/NAD-bd_sf"/>
</dbReference>
<dbReference type="Proteomes" id="UP001497623">
    <property type="component" value="Unassembled WGS sequence"/>
</dbReference>
<dbReference type="InterPro" id="IPR002937">
    <property type="entry name" value="Amino_oxidase"/>
</dbReference>
<keyword evidence="6" id="KW-0274">FAD</keyword>
<dbReference type="GO" id="GO:0005737">
    <property type="term" value="C:cytoplasm"/>
    <property type="evidence" value="ECO:0007669"/>
    <property type="project" value="UniProtKB-SubCell"/>
</dbReference>
<dbReference type="PANTHER" id="PTHR10742">
    <property type="entry name" value="FLAVIN MONOAMINE OXIDASE"/>
    <property type="match status" value="1"/>
</dbReference>
<dbReference type="AlphaFoldDB" id="A0AAV2R2S6"/>
<dbReference type="GO" id="GO:0046592">
    <property type="term" value="F:polyamine oxidase activity"/>
    <property type="evidence" value="ECO:0007669"/>
    <property type="project" value="TreeGrafter"/>
</dbReference>
<keyword evidence="7" id="KW-0560">Oxidoreductase</keyword>
<name>A0AAV2R2S6_MEGNR</name>
<dbReference type="PANTHER" id="PTHR10742:SF405">
    <property type="entry name" value="PEROXISOMAL N(1)-ACETYL-SPERMINE_SPERMIDINE OXIDASE"/>
    <property type="match status" value="1"/>
</dbReference>
<evidence type="ECO:0000256" key="6">
    <source>
        <dbReference type="ARBA" id="ARBA00022827"/>
    </source>
</evidence>
<gene>
    <name evidence="9" type="ORF">MNOR_LOCUS19812</name>
</gene>
<evidence type="ECO:0000313" key="10">
    <source>
        <dbReference type="Proteomes" id="UP001497623"/>
    </source>
</evidence>
<dbReference type="Gene3D" id="3.90.660.10">
    <property type="match status" value="1"/>
</dbReference>
<comment type="caution">
    <text evidence="9">The sequence shown here is derived from an EMBL/GenBank/DDBJ whole genome shotgun (WGS) entry which is preliminary data.</text>
</comment>
<accession>A0AAV2R2S6</accession>
<sequence>MNPLGEWGGGLKSPNFDVQPTQTFVKLSVKISQIGQQLAENRRPAVRYFTKIWYWRFSRLKIFFSCTYLSYTNLLLRVNSLIHEPGHRWQQCCDIKKSYTGEYIFQFLLHHDSRVAGADIFNSFKMSLPPRPTVLLPSGQNLKKEKHHDRVYTIQCKNNTLGRIDKELCDVKFGIYFCLSNITIENKNIMTGFILFNAKITLPKFEKEKHHGRGIICSTIRCLILSQKRKNYEGRTTDRGPLKESKQYNNKFLYGSIQIIFNTFLESLISELALLIDMKDIIYKSKNLNCVIRVSKLLLLTKTTWVEKKIIDDISFLLIILHHLNTIGNFLRFKNKPIKLCIKNTTWWSQPFTRGSYTAIGVGASQSDIANIAHPIYMDPTSNKPAIVFGGEHCHPSFYSTVHGAYLSGRDAAALLCVPDTPPEQVLDVEGTADLSSWIQGISLTC</sequence>
<evidence type="ECO:0000256" key="2">
    <source>
        <dbReference type="ARBA" id="ARBA00004496"/>
    </source>
</evidence>
<proteinExistence type="inferred from homology"/>
<feature type="domain" description="Amine oxidase" evidence="8">
    <location>
        <begin position="342"/>
        <end position="416"/>
    </location>
</feature>
<comment type="similarity">
    <text evidence="3">Belongs to the flavin monoamine oxidase family.</text>
</comment>
<dbReference type="InterPro" id="IPR050281">
    <property type="entry name" value="Flavin_monoamine_oxidase"/>
</dbReference>
<dbReference type="Pfam" id="PF01593">
    <property type="entry name" value="Amino_oxidase"/>
    <property type="match status" value="1"/>
</dbReference>
<protein>
    <recommendedName>
        <fullName evidence="8">Amine oxidase domain-containing protein</fullName>
    </recommendedName>
</protein>
<comment type="cofactor">
    <cofactor evidence="1">
        <name>FAD</name>
        <dbReference type="ChEBI" id="CHEBI:57692"/>
    </cofactor>
</comment>
<evidence type="ECO:0000313" key="9">
    <source>
        <dbReference type="EMBL" id="CAL4112182.1"/>
    </source>
</evidence>
<dbReference type="Gene3D" id="3.50.50.60">
    <property type="entry name" value="FAD/NAD(P)-binding domain"/>
    <property type="match status" value="1"/>
</dbReference>
<dbReference type="SUPFAM" id="SSF51905">
    <property type="entry name" value="FAD/NAD(P)-binding domain"/>
    <property type="match status" value="1"/>
</dbReference>
<evidence type="ECO:0000256" key="4">
    <source>
        <dbReference type="ARBA" id="ARBA00022490"/>
    </source>
</evidence>
<evidence type="ECO:0000256" key="3">
    <source>
        <dbReference type="ARBA" id="ARBA00005995"/>
    </source>
</evidence>
<feature type="non-terminal residue" evidence="9">
    <location>
        <position position="446"/>
    </location>
</feature>
<evidence type="ECO:0000256" key="7">
    <source>
        <dbReference type="ARBA" id="ARBA00023002"/>
    </source>
</evidence>
<evidence type="ECO:0000259" key="8">
    <source>
        <dbReference type="Pfam" id="PF01593"/>
    </source>
</evidence>
<evidence type="ECO:0000256" key="1">
    <source>
        <dbReference type="ARBA" id="ARBA00001974"/>
    </source>
</evidence>
<keyword evidence="4" id="KW-0963">Cytoplasm</keyword>
<organism evidence="9 10">
    <name type="scientific">Meganyctiphanes norvegica</name>
    <name type="common">Northern krill</name>
    <name type="synonym">Thysanopoda norvegica</name>
    <dbReference type="NCBI Taxonomy" id="48144"/>
    <lineage>
        <taxon>Eukaryota</taxon>
        <taxon>Metazoa</taxon>
        <taxon>Ecdysozoa</taxon>
        <taxon>Arthropoda</taxon>
        <taxon>Crustacea</taxon>
        <taxon>Multicrustacea</taxon>
        <taxon>Malacostraca</taxon>
        <taxon>Eumalacostraca</taxon>
        <taxon>Eucarida</taxon>
        <taxon>Euphausiacea</taxon>
        <taxon>Euphausiidae</taxon>
        <taxon>Meganyctiphanes</taxon>
    </lineage>
</organism>